<comment type="caution">
    <text evidence="2">The sequence shown here is derived from an EMBL/GenBank/DDBJ whole genome shotgun (WGS) entry which is preliminary data.</text>
</comment>
<dbReference type="AlphaFoldDB" id="A0A968KUS0"/>
<keyword evidence="1" id="KW-0732">Signal</keyword>
<feature type="chain" id="PRO_5036872191" evidence="1">
    <location>
        <begin position="20"/>
        <end position="113"/>
    </location>
</feature>
<evidence type="ECO:0000313" key="2">
    <source>
        <dbReference type="EMBL" id="NIZ69410.1"/>
    </source>
</evidence>
<evidence type="ECO:0000313" key="3">
    <source>
        <dbReference type="Proteomes" id="UP000778951"/>
    </source>
</evidence>
<name>A0A968KUS0_9SPIO</name>
<organism evidence="2 3">
    <name type="scientific">Entomospira culicis</name>
    <dbReference type="NCBI Taxonomy" id="2719989"/>
    <lineage>
        <taxon>Bacteria</taxon>
        <taxon>Pseudomonadati</taxon>
        <taxon>Spirochaetota</taxon>
        <taxon>Spirochaetia</taxon>
        <taxon>Spirochaetales</taxon>
        <taxon>Spirochaetaceae</taxon>
        <taxon>Entomospira</taxon>
    </lineage>
</organism>
<accession>A0A968KUS0</accession>
<dbReference type="RefSeq" id="WP_167695503.1">
    <property type="nucleotide sequence ID" value="NZ_CP118181.1"/>
</dbReference>
<dbReference type="EMBL" id="JAATLM010000001">
    <property type="protein sequence ID" value="NIZ69410.1"/>
    <property type="molecule type" value="Genomic_DNA"/>
</dbReference>
<gene>
    <name evidence="2" type="ORF">HCT48_04165</name>
</gene>
<keyword evidence="3" id="KW-1185">Reference proteome</keyword>
<evidence type="ECO:0000256" key="1">
    <source>
        <dbReference type="SAM" id="SignalP"/>
    </source>
</evidence>
<feature type="signal peptide" evidence="1">
    <location>
        <begin position="1"/>
        <end position="19"/>
    </location>
</feature>
<proteinExistence type="predicted"/>
<dbReference type="Proteomes" id="UP000778951">
    <property type="component" value="Unassembled WGS sequence"/>
</dbReference>
<protein>
    <submittedName>
        <fullName evidence="2">Uncharacterized protein</fullName>
    </submittedName>
</protein>
<reference evidence="2" key="1">
    <citation type="submission" date="2020-03" db="EMBL/GenBank/DDBJ databases">
        <title>Spirochaetal bacteria isolated from arthropods constitute a novel genus Entomospira genus novum within the order Spirochaetales.</title>
        <authorList>
            <person name="Grana-Miraglia L."/>
            <person name="Sikutova S."/>
            <person name="Fingerle V."/>
            <person name="Sing A."/>
            <person name="Castillo-Ramirez S."/>
            <person name="Margos G."/>
            <person name="Rudolf I."/>
        </authorList>
    </citation>
    <scope>NUCLEOTIDE SEQUENCE</scope>
    <source>
        <strain evidence="2">BR149</strain>
    </source>
</reference>
<sequence>MIKKLLLLLCLLVPASALFSQDISLEYEQIIELLDSIGTPHQVIEEVMVAYLLNDEALVSQEFLVILLYFELHGWLIHHISLAQERQTLFIVMHPQIATIRAMNQSLLANLLR</sequence>